<sequence>MTNITVGTIDPKKTSTEPKPKANIALRPYFADTDKKFVQYLFYSTYFNLVPQAVRIRVKSPIVLGIWIAIYAYLVTVIPSTIGKLGWSKNLLIGVQILVTLVVFGGGLIGLLWYTDKFDITSRVVEGIENDLKEPDVYYRGTPEDVRKGNFWVLTLNDEVVGCIGMDHTPKPVIDKSAKSTVYVRASERPRAVDAPEIHQAEWKKTAMIMARADDLIRLTLVGIFDIARDLYFKFKGVSPAEVDSENKAKEKEKVLFEAHKPNEASVRRLAVKLECQNHGLSTVLLKRVAFWAHAHQMEYLYADVDELQSKLGEILVKRHGYTLVSKKKEGFFKTKTTYRLDVKLWMSKELERRAEEKSIEDQKKEDEELKEYE</sequence>
<dbReference type="PANTHER" id="PTHR13947">
    <property type="entry name" value="GNAT FAMILY N-ACETYLTRANSFERASE"/>
    <property type="match status" value="1"/>
</dbReference>
<dbReference type="PANTHER" id="PTHR13947:SF37">
    <property type="entry name" value="LD18367P"/>
    <property type="match status" value="1"/>
</dbReference>
<dbReference type="SUPFAM" id="SSF55729">
    <property type="entry name" value="Acyl-CoA N-acyltransferases (Nat)"/>
    <property type="match status" value="1"/>
</dbReference>
<dbReference type="OrthoDB" id="2341081at2759"/>
<dbReference type="EMBL" id="DF836702">
    <property type="protein sequence ID" value="GAN10847.1"/>
    <property type="molecule type" value="Genomic_DNA"/>
</dbReference>
<gene>
    <name evidence="4" type="ORF">MAM1_0413d10397</name>
</gene>
<evidence type="ECO:0000256" key="3">
    <source>
        <dbReference type="SAM" id="Phobius"/>
    </source>
</evidence>
<organism evidence="4">
    <name type="scientific">Mucor ambiguus</name>
    <dbReference type="NCBI Taxonomy" id="91626"/>
    <lineage>
        <taxon>Eukaryota</taxon>
        <taxon>Fungi</taxon>
        <taxon>Fungi incertae sedis</taxon>
        <taxon>Mucoromycota</taxon>
        <taxon>Mucoromycotina</taxon>
        <taxon>Mucoromycetes</taxon>
        <taxon>Mucorales</taxon>
        <taxon>Mucorineae</taxon>
        <taxon>Mucoraceae</taxon>
        <taxon>Mucor</taxon>
    </lineage>
</organism>
<dbReference type="GO" id="GO:0008080">
    <property type="term" value="F:N-acetyltransferase activity"/>
    <property type="evidence" value="ECO:0007669"/>
    <property type="project" value="InterPro"/>
</dbReference>
<dbReference type="Proteomes" id="UP000053815">
    <property type="component" value="Unassembled WGS sequence"/>
</dbReference>
<accession>A0A0C9N459</accession>
<dbReference type="Gene3D" id="3.40.630.30">
    <property type="match status" value="1"/>
</dbReference>
<evidence type="ECO:0008006" key="6">
    <source>
        <dbReference type="Google" id="ProtNLM"/>
    </source>
</evidence>
<evidence type="ECO:0000256" key="2">
    <source>
        <dbReference type="SAM" id="MobiDB-lite"/>
    </source>
</evidence>
<dbReference type="InterPro" id="IPR050769">
    <property type="entry name" value="NAT_camello-type"/>
</dbReference>
<keyword evidence="3" id="KW-1133">Transmembrane helix</keyword>
<keyword evidence="5" id="KW-1185">Reference proteome</keyword>
<protein>
    <recommendedName>
        <fullName evidence="6">N-acetyltransferase domain-containing protein</fullName>
    </recommendedName>
</protein>
<evidence type="ECO:0000256" key="1">
    <source>
        <dbReference type="ARBA" id="ARBA00022679"/>
    </source>
</evidence>
<dbReference type="InterPro" id="IPR016181">
    <property type="entry name" value="Acyl_CoA_acyltransferase"/>
</dbReference>
<evidence type="ECO:0000313" key="5">
    <source>
        <dbReference type="Proteomes" id="UP000053815"/>
    </source>
</evidence>
<dbReference type="AlphaFoldDB" id="A0A0C9N459"/>
<keyword evidence="3" id="KW-0812">Transmembrane</keyword>
<feature type="region of interest" description="Disordered" evidence="2">
    <location>
        <begin position="353"/>
        <end position="374"/>
    </location>
</feature>
<keyword evidence="1" id="KW-0808">Transferase</keyword>
<reference evidence="4" key="1">
    <citation type="submission" date="2014-09" db="EMBL/GenBank/DDBJ databases">
        <title>Draft genome sequence of an oleaginous Mucoromycotina fungus Mucor ambiguus NBRC6742.</title>
        <authorList>
            <person name="Takeda I."/>
            <person name="Yamane N."/>
            <person name="Morita T."/>
            <person name="Tamano K."/>
            <person name="Machida M."/>
            <person name="Baker S."/>
            <person name="Koike H."/>
        </authorList>
    </citation>
    <scope>NUCLEOTIDE SEQUENCE</scope>
    <source>
        <strain evidence="4">NBRC 6742</strain>
    </source>
</reference>
<feature type="transmembrane region" description="Helical" evidence="3">
    <location>
        <begin position="62"/>
        <end position="79"/>
    </location>
</feature>
<keyword evidence="3" id="KW-0472">Membrane</keyword>
<feature type="transmembrane region" description="Helical" evidence="3">
    <location>
        <begin position="91"/>
        <end position="114"/>
    </location>
</feature>
<proteinExistence type="predicted"/>
<name>A0A0C9N459_9FUNG</name>
<evidence type="ECO:0000313" key="4">
    <source>
        <dbReference type="EMBL" id="GAN10847.1"/>
    </source>
</evidence>